<dbReference type="OrthoDB" id="186626at2759"/>
<name>A0A3A2ZPY8_9EURO</name>
<dbReference type="EMBL" id="MVGC01000054">
    <property type="protein sequence ID" value="RJE25238.1"/>
    <property type="molecule type" value="Genomic_DNA"/>
</dbReference>
<gene>
    <name evidence="1" type="ORF">PHISCL_02451</name>
</gene>
<evidence type="ECO:0000313" key="1">
    <source>
        <dbReference type="EMBL" id="RJE25238.1"/>
    </source>
</evidence>
<reference evidence="2" key="1">
    <citation type="submission" date="2017-02" db="EMBL/GenBank/DDBJ databases">
        <authorList>
            <person name="Tafer H."/>
            <person name="Lopandic K."/>
        </authorList>
    </citation>
    <scope>NUCLEOTIDE SEQUENCE [LARGE SCALE GENOMIC DNA]</scope>
    <source>
        <strain evidence="2">CBS 366.77</strain>
    </source>
</reference>
<dbReference type="Proteomes" id="UP000266188">
    <property type="component" value="Unassembled WGS sequence"/>
</dbReference>
<comment type="caution">
    <text evidence="1">The sequence shown here is derived from an EMBL/GenBank/DDBJ whole genome shotgun (WGS) entry which is preliminary data.</text>
</comment>
<dbReference type="AlphaFoldDB" id="A0A3A2ZPY8"/>
<proteinExistence type="predicted"/>
<evidence type="ECO:0000313" key="2">
    <source>
        <dbReference type="Proteomes" id="UP000266188"/>
    </source>
</evidence>
<keyword evidence="2" id="KW-1185">Reference proteome</keyword>
<accession>A0A3A2ZPY8</accession>
<dbReference type="Gene3D" id="3.40.50.20">
    <property type="match status" value="1"/>
</dbReference>
<sequence length="489" mass="55196">MGRKEEFSRIPRQKALNLIGYFLHVFHQLVEIAVSVCLLPVDNAVLLASYMLGVISASSSIRRRQSVLQNVQFYPKTILITGIDTPHGLSVARCWYYEGHRVVGAEVRDLPIRSGESMSKTLGAFYYVPKSHYVSRLLDIVHREKVDVWIPCSERISVLEDAMAKQVVESRTYCKCMHLDTEFANLLGHSESFNQFLIEKGLPMVGNHRVQSRDSIHKILNRSPTKVYLMQKATPVPNEKEVIVLPKRTVSQTYSEVSEIQISKDRPWILQQQIRLGEFRAEMLVVRGHITAIKVKLANKEPGWGTSRLDEGLVIAIHKLMESFAMKSGPRLTGHLAVKMMVDEEVESNSVRYVIHITGCTPGAAAVKSLLQDPSCPVTSGYLRLLSSQPDKTGDSGEGPDRVKAIISLSPRAVPRMTVVSEILKFIPLSQSSRELVDALFFEAKKFLFWKDWRYSSHDPLPWWWHAHIYRPLSQIGSILTGVGVSNVQ</sequence>
<organism evidence="1 2">
    <name type="scientific">Aspergillus sclerotialis</name>
    <dbReference type="NCBI Taxonomy" id="2070753"/>
    <lineage>
        <taxon>Eukaryota</taxon>
        <taxon>Fungi</taxon>
        <taxon>Dikarya</taxon>
        <taxon>Ascomycota</taxon>
        <taxon>Pezizomycotina</taxon>
        <taxon>Eurotiomycetes</taxon>
        <taxon>Eurotiomycetidae</taxon>
        <taxon>Eurotiales</taxon>
        <taxon>Aspergillaceae</taxon>
        <taxon>Aspergillus</taxon>
        <taxon>Aspergillus subgen. Polypaecilum</taxon>
    </lineage>
</organism>
<protein>
    <submittedName>
        <fullName evidence="1">Uncharacterized protein</fullName>
    </submittedName>
</protein>